<evidence type="ECO:0000313" key="5">
    <source>
        <dbReference type="Proteomes" id="UP000011096"/>
    </source>
</evidence>
<dbReference type="FunFam" id="2.60.260.20:FF:000002">
    <property type="entry name" value="Dnaj homolog subfamily b member"/>
    <property type="match status" value="1"/>
</dbReference>
<comment type="caution">
    <text evidence="4">The sequence shown here is derived from an EMBL/GenBank/DDBJ whole genome shotgun (WGS) entry which is preliminary data.</text>
</comment>
<name>A0A7J6JGL6_COLFN</name>
<dbReference type="Proteomes" id="UP000011096">
    <property type="component" value="Unassembled WGS sequence"/>
</dbReference>
<dbReference type="Pfam" id="PF01556">
    <property type="entry name" value="DnaJ_C"/>
    <property type="match status" value="1"/>
</dbReference>
<evidence type="ECO:0000259" key="3">
    <source>
        <dbReference type="PROSITE" id="PS50076"/>
    </source>
</evidence>
<dbReference type="FunFam" id="2.60.260.20:FF:000013">
    <property type="entry name" value="DnaJ subfamily B member 11"/>
    <property type="match status" value="1"/>
</dbReference>
<dbReference type="EMBL" id="ANPB02000002">
    <property type="protein sequence ID" value="KAF4488789.1"/>
    <property type="molecule type" value="Genomic_DNA"/>
</dbReference>
<dbReference type="GO" id="GO:0006413">
    <property type="term" value="P:translational initiation"/>
    <property type="evidence" value="ECO:0007669"/>
    <property type="project" value="TreeGrafter"/>
</dbReference>
<dbReference type="InParanoid" id="A0A7J6JGL6"/>
<dbReference type="InterPro" id="IPR002939">
    <property type="entry name" value="DnaJ_C"/>
</dbReference>
<protein>
    <submittedName>
        <fullName evidence="4">Protein psi1</fullName>
    </submittedName>
</protein>
<sequence>MVKETKLYDQLGVKPTATQDEIKKGYRKAALKWHPDKNKDNPEAAEKFKECSQAYEILSDPEKRKTYDDYGLEFLLRGGGAPPPDAGGANPFAGAGGMPGGFNFGGMPQGGGGGARSFHFSTGDGGSSGFRFSNADDIFADFMRSNTGGAGGGAGNMDDFADIFTAFGGGGMPRSSGGRSTRMRSTGGGFDAPRPREATPEVTTVERPLPLTLEELFRGVTKKMKIKRKTFDDQGKRTTTDQVLEVPIKPGLKKGSKIKFKGVGDQEEGGQQDLHFILEEKAHPLFVREDNDLVHTVELDLKEALTGWKRTVTTIDGKQLNIDKNGPTQPGSFDKYPGLGMPISKKPGTRGDFIIKYNVKFPTSLTPQQKQKLREIFVSFNIATFHRALILDLARQDP</sequence>
<evidence type="ECO:0000256" key="2">
    <source>
        <dbReference type="SAM" id="MobiDB-lite"/>
    </source>
</evidence>
<dbReference type="GeneID" id="43617943"/>
<dbReference type="SUPFAM" id="SSF49493">
    <property type="entry name" value="HSP40/DnaJ peptide-binding domain"/>
    <property type="match status" value="2"/>
</dbReference>
<dbReference type="InterPro" id="IPR036869">
    <property type="entry name" value="J_dom_sf"/>
</dbReference>
<gene>
    <name evidence="4" type="primary">psi1</name>
    <name evidence="4" type="ORF">CGGC5_v003538</name>
</gene>
<dbReference type="InterPro" id="IPR051339">
    <property type="entry name" value="DnaJ_subfamily_B"/>
</dbReference>
<feature type="region of interest" description="Disordered" evidence="2">
    <location>
        <begin position="171"/>
        <end position="202"/>
    </location>
</feature>
<dbReference type="InterPro" id="IPR001623">
    <property type="entry name" value="DnaJ_domain"/>
</dbReference>
<dbReference type="CDD" id="cd10747">
    <property type="entry name" value="DnaJ_C"/>
    <property type="match status" value="1"/>
</dbReference>
<reference evidence="4 5" key="2">
    <citation type="submission" date="2020-04" db="EMBL/GenBank/DDBJ databases">
        <title>Genome sequencing and assembly of multiple isolates from the Colletotrichum gloeosporioides species complex.</title>
        <authorList>
            <person name="Gan P."/>
            <person name="Shirasu K."/>
        </authorList>
    </citation>
    <scope>NUCLEOTIDE SEQUENCE [LARGE SCALE GENOMIC DNA]</scope>
    <source>
        <strain evidence="4 5">Nara gc5</strain>
    </source>
</reference>
<feature type="compositionally biased region" description="Low complexity" evidence="2">
    <location>
        <begin position="173"/>
        <end position="185"/>
    </location>
</feature>
<dbReference type="GO" id="GO:0005829">
    <property type="term" value="C:cytosol"/>
    <property type="evidence" value="ECO:0007669"/>
    <property type="project" value="TreeGrafter"/>
</dbReference>
<evidence type="ECO:0000313" key="4">
    <source>
        <dbReference type="EMBL" id="KAF4488789.1"/>
    </source>
</evidence>
<dbReference type="Gene3D" id="1.10.287.110">
    <property type="entry name" value="DnaJ domain"/>
    <property type="match status" value="1"/>
</dbReference>
<dbReference type="FunFam" id="1.10.287.110:FF:000136">
    <property type="entry name" value="DnaJ domain-containing protein Psi"/>
    <property type="match status" value="1"/>
</dbReference>
<evidence type="ECO:0000256" key="1">
    <source>
        <dbReference type="ARBA" id="ARBA00023186"/>
    </source>
</evidence>
<dbReference type="PROSITE" id="PS50076">
    <property type="entry name" value="DNAJ_2"/>
    <property type="match status" value="1"/>
</dbReference>
<dbReference type="InterPro" id="IPR008971">
    <property type="entry name" value="HSP40/DnaJ_pept-bd"/>
</dbReference>
<keyword evidence="1" id="KW-0143">Chaperone</keyword>
<dbReference type="CDD" id="cd06257">
    <property type="entry name" value="DnaJ"/>
    <property type="match status" value="1"/>
</dbReference>
<reference evidence="4 5" key="1">
    <citation type="submission" date="2012-08" db="EMBL/GenBank/DDBJ databases">
        <authorList>
            <person name="Gan P.H.P."/>
            <person name="Ikeda K."/>
            <person name="Irieda H."/>
            <person name="Narusaka M."/>
            <person name="O'Connell R.J."/>
            <person name="Narusaka Y."/>
            <person name="Takano Y."/>
            <person name="Kubo Y."/>
            <person name="Shirasu K."/>
        </authorList>
    </citation>
    <scope>NUCLEOTIDE SEQUENCE [LARGE SCALE GENOMIC DNA]</scope>
    <source>
        <strain evidence="4 5">Nara gc5</strain>
    </source>
</reference>
<dbReference type="SMART" id="SM00271">
    <property type="entry name" value="DnaJ"/>
    <property type="match status" value="1"/>
</dbReference>
<dbReference type="FunCoup" id="A0A7J6JGL6">
    <property type="interactions" value="428"/>
</dbReference>
<dbReference type="RefSeq" id="XP_031887034.1">
    <property type="nucleotide sequence ID" value="XM_032033916.1"/>
</dbReference>
<dbReference type="Pfam" id="PF00226">
    <property type="entry name" value="DnaJ"/>
    <property type="match status" value="1"/>
</dbReference>
<dbReference type="PANTHER" id="PTHR24078:SF553">
    <property type="entry name" value="DNAJ HOMOLOG SUBFAMILY B MEMBER 5"/>
    <property type="match status" value="1"/>
</dbReference>
<keyword evidence="5" id="KW-1185">Reference proteome</keyword>
<dbReference type="AlphaFoldDB" id="A0A7J6JGL6"/>
<proteinExistence type="predicted"/>
<dbReference type="Gene3D" id="2.60.260.20">
    <property type="entry name" value="Urease metallochaperone UreE, N-terminal domain"/>
    <property type="match status" value="2"/>
</dbReference>
<organism evidence="4 5">
    <name type="scientific">Colletotrichum fructicola (strain Nara gc5)</name>
    <name type="common">Anthracnose fungus</name>
    <name type="synonym">Colletotrichum gloeosporioides (strain Nara gc5)</name>
    <dbReference type="NCBI Taxonomy" id="1213859"/>
    <lineage>
        <taxon>Eukaryota</taxon>
        <taxon>Fungi</taxon>
        <taxon>Dikarya</taxon>
        <taxon>Ascomycota</taxon>
        <taxon>Pezizomycotina</taxon>
        <taxon>Sordariomycetes</taxon>
        <taxon>Hypocreomycetidae</taxon>
        <taxon>Glomerellales</taxon>
        <taxon>Glomerellaceae</taxon>
        <taxon>Colletotrichum</taxon>
        <taxon>Colletotrichum gloeosporioides species complex</taxon>
    </lineage>
</organism>
<dbReference type="PANTHER" id="PTHR24078">
    <property type="entry name" value="DNAJ HOMOLOG SUBFAMILY C MEMBER"/>
    <property type="match status" value="1"/>
</dbReference>
<dbReference type="GO" id="GO:0006457">
    <property type="term" value="P:protein folding"/>
    <property type="evidence" value="ECO:0007669"/>
    <property type="project" value="InterPro"/>
</dbReference>
<dbReference type="GO" id="GO:0051082">
    <property type="term" value="F:unfolded protein binding"/>
    <property type="evidence" value="ECO:0007669"/>
    <property type="project" value="InterPro"/>
</dbReference>
<dbReference type="OrthoDB" id="550424at2759"/>
<dbReference type="PRINTS" id="PR00625">
    <property type="entry name" value="JDOMAIN"/>
</dbReference>
<dbReference type="GO" id="GO:0051087">
    <property type="term" value="F:protein-folding chaperone binding"/>
    <property type="evidence" value="ECO:0007669"/>
    <property type="project" value="TreeGrafter"/>
</dbReference>
<accession>A0A7J6JGL6</accession>
<dbReference type="SUPFAM" id="SSF46565">
    <property type="entry name" value="Chaperone J-domain"/>
    <property type="match status" value="1"/>
</dbReference>
<feature type="domain" description="J" evidence="3">
    <location>
        <begin position="6"/>
        <end position="71"/>
    </location>
</feature>